<dbReference type="InterPro" id="IPR015797">
    <property type="entry name" value="NUDIX_hydrolase-like_dom_sf"/>
</dbReference>
<dbReference type="GO" id="GO:0005762">
    <property type="term" value="C:mitochondrial large ribosomal subunit"/>
    <property type="evidence" value="ECO:0007669"/>
    <property type="project" value="TreeGrafter"/>
</dbReference>
<reference evidence="11" key="1">
    <citation type="journal article" date="2022" name="bioRxiv">
        <title>Sequencing and chromosome-scale assembly of the giantPleurodeles waltlgenome.</title>
        <authorList>
            <person name="Brown T."/>
            <person name="Elewa A."/>
            <person name="Iarovenko S."/>
            <person name="Subramanian E."/>
            <person name="Araus A.J."/>
            <person name="Petzold A."/>
            <person name="Susuki M."/>
            <person name="Suzuki K.-i.T."/>
            <person name="Hayashi T."/>
            <person name="Toyoda A."/>
            <person name="Oliveira C."/>
            <person name="Osipova E."/>
            <person name="Leigh N.D."/>
            <person name="Simon A."/>
            <person name="Yun M.H."/>
        </authorList>
    </citation>
    <scope>NUCLEOTIDE SEQUENCE</scope>
    <source>
        <strain evidence="11">20211129_DDA</strain>
        <tissue evidence="11">Liver</tissue>
    </source>
</reference>
<dbReference type="PANTHER" id="PTHR13124:SF12">
    <property type="entry name" value="LARGE RIBOSOMAL SUBUNIT PROTEIN ML46"/>
    <property type="match status" value="1"/>
</dbReference>
<comment type="subcellular location">
    <subcellularLocation>
        <location evidence="1">Mitochondrion</location>
    </subcellularLocation>
</comment>
<evidence type="ECO:0000313" key="12">
    <source>
        <dbReference type="Proteomes" id="UP001066276"/>
    </source>
</evidence>
<dbReference type="Proteomes" id="UP001066276">
    <property type="component" value="Chromosome 3_2"/>
</dbReference>
<evidence type="ECO:0000256" key="1">
    <source>
        <dbReference type="ARBA" id="ARBA00004173"/>
    </source>
</evidence>
<dbReference type="InterPro" id="IPR021757">
    <property type="entry name" value="Ribosomal_mL46_N"/>
</dbReference>
<sequence>MSCSASRFTNMAAPMRRLVAGMLFRRALPDMCTSMFRWLTVPAESCRTPWRLLGAVCLQRPAVVSQERTAIQQEMAHLMQQMELEKSLYSDHEIRLMEDEERLRRKMSDDYDSDFDDDDGGKEIVMTQDLEDKWEQKMKQFRLAPRVTEADAKNDKTSLNRKLDTNLILLVKERLGSEDSWLLPQTHWQQGETMRQTAERALFTVSGGNLQVRFLGNAPCGFYKYRFPKTSRTEDNIGAKVFFFKACLQNGDLATTMKKENFVWVSKSELQDYLNPAYLSEVSKFILDL</sequence>
<dbReference type="GO" id="GO:0003735">
    <property type="term" value="F:structural constituent of ribosome"/>
    <property type="evidence" value="ECO:0007669"/>
    <property type="project" value="InterPro"/>
</dbReference>
<organism evidence="11 12">
    <name type="scientific">Pleurodeles waltl</name>
    <name type="common">Iberian ribbed newt</name>
    <dbReference type="NCBI Taxonomy" id="8319"/>
    <lineage>
        <taxon>Eukaryota</taxon>
        <taxon>Metazoa</taxon>
        <taxon>Chordata</taxon>
        <taxon>Craniata</taxon>
        <taxon>Vertebrata</taxon>
        <taxon>Euteleostomi</taxon>
        <taxon>Amphibia</taxon>
        <taxon>Batrachia</taxon>
        <taxon>Caudata</taxon>
        <taxon>Salamandroidea</taxon>
        <taxon>Salamandridae</taxon>
        <taxon>Pleurodelinae</taxon>
        <taxon>Pleurodeles</taxon>
    </lineage>
</organism>
<keyword evidence="6" id="KW-0687">Ribonucleoprotein</keyword>
<evidence type="ECO:0000259" key="10">
    <source>
        <dbReference type="Pfam" id="PF11788"/>
    </source>
</evidence>
<dbReference type="InterPro" id="IPR040008">
    <property type="entry name" value="Ribosomal_mL46"/>
</dbReference>
<keyword evidence="5" id="KW-0496">Mitochondrion</keyword>
<dbReference type="AlphaFoldDB" id="A0AAV7TUI8"/>
<evidence type="ECO:0000256" key="2">
    <source>
        <dbReference type="ARBA" id="ARBA00009070"/>
    </source>
</evidence>
<comment type="caution">
    <text evidence="11">The sequence shown here is derived from an EMBL/GenBank/DDBJ whole genome shotgun (WGS) entry which is preliminary data.</text>
</comment>
<dbReference type="FunFam" id="3.90.79.10:FF:000018">
    <property type="entry name" value="39S ribosomal protein L46, mitochondrial"/>
    <property type="match status" value="1"/>
</dbReference>
<dbReference type="Pfam" id="PF11788">
    <property type="entry name" value="MRP-L46"/>
    <property type="match status" value="1"/>
</dbReference>
<feature type="domain" description="Nudix hydrolase" evidence="9">
    <location>
        <begin position="168"/>
        <end position="273"/>
    </location>
</feature>
<accession>A0AAV7TUI8</accession>
<name>A0AAV7TUI8_PLEWA</name>
<dbReference type="InterPro" id="IPR033650">
    <property type="entry name" value="Ribosomal_mL46_NUDIX"/>
</dbReference>
<feature type="domain" description="Large ribosomal subunit protein mL46 N-terminal" evidence="10">
    <location>
        <begin position="50"/>
        <end position="151"/>
    </location>
</feature>
<dbReference type="Pfam" id="PF00293">
    <property type="entry name" value="NUDIX"/>
    <property type="match status" value="1"/>
</dbReference>
<proteinExistence type="inferred from homology"/>
<dbReference type="InterPro" id="IPR000086">
    <property type="entry name" value="NUDIX_hydrolase_dom"/>
</dbReference>
<evidence type="ECO:0000313" key="11">
    <source>
        <dbReference type="EMBL" id="KAJ1179916.1"/>
    </source>
</evidence>
<evidence type="ECO:0000256" key="7">
    <source>
        <dbReference type="ARBA" id="ARBA00035190"/>
    </source>
</evidence>
<evidence type="ECO:0000259" key="9">
    <source>
        <dbReference type="Pfam" id="PF00293"/>
    </source>
</evidence>
<evidence type="ECO:0000256" key="8">
    <source>
        <dbReference type="ARBA" id="ARBA00035534"/>
    </source>
</evidence>
<dbReference type="SUPFAM" id="SSF55811">
    <property type="entry name" value="Nudix"/>
    <property type="match status" value="1"/>
</dbReference>
<dbReference type="PANTHER" id="PTHR13124">
    <property type="entry name" value="39S RIBOSOMAL PROTEIN L46, MITOCHONDRIAL PRECURSOR-RELATED"/>
    <property type="match status" value="1"/>
</dbReference>
<comment type="similarity">
    <text evidence="2">Belongs to the mitochondrion-specific ribosomal protein mL46 family.</text>
</comment>
<dbReference type="Gene3D" id="3.90.79.10">
    <property type="entry name" value="Nucleoside Triphosphate Pyrophosphohydrolase"/>
    <property type="match status" value="1"/>
</dbReference>
<dbReference type="GO" id="GO:0005743">
    <property type="term" value="C:mitochondrial inner membrane"/>
    <property type="evidence" value="ECO:0007669"/>
    <property type="project" value="UniProtKB-ARBA"/>
</dbReference>
<dbReference type="EMBL" id="JANPWB010000006">
    <property type="protein sequence ID" value="KAJ1179916.1"/>
    <property type="molecule type" value="Genomic_DNA"/>
</dbReference>
<gene>
    <name evidence="11" type="ORF">NDU88_005147</name>
</gene>
<dbReference type="CDD" id="cd04661">
    <property type="entry name" value="NUDIX_MRP_L46"/>
    <property type="match status" value="1"/>
</dbReference>
<keyword evidence="12" id="KW-1185">Reference proteome</keyword>
<keyword evidence="3" id="KW-0809">Transit peptide</keyword>
<evidence type="ECO:0000256" key="3">
    <source>
        <dbReference type="ARBA" id="ARBA00022946"/>
    </source>
</evidence>
<evidence type="ECO:0000256" key="4">
    <source>
        <dbReference type="ARBA" id="ARBA00022980"/>
    </source>
</evidence>
<keyword evidence="4" id="KW-0689">Ribosomal protein</keyword>
<protein>
    <recommendedName>
        <fullName evidence="7">Large ribosomal subunit protein mL46</fullName>
    </recommendedName>
    <alternativeName>
        <fullName evidence="8">39S ribosomal protein L46, mitochondrial</fullName>
    </alternativeName>
</protein>
<evidence type="ECO:0000256" key="6">
    <source>
        <dbReference type="ARBA" id="ARBA00023274"/>
    </source>
</evidence>
<evidence type="ECO:0000256" key="5">
    <source>
        <dbReference type="ARBA" id="ARBA00023128"/>
    </source>
</evidence>